<evidence type="ECO:0000313" key="3">
    <source>
        <dbReference type="Proteomes" id="UP000746535"/>
    </source>
</evidence>
<dbReference type="RefSeq" id="WP_168083643.1">
    <property type="nucleotide sequence ID" value="NZ_JAAVJI010000004.1"/>
</dbReference>
<name>A0ABX0YGB7_9PSED</name>
<organism evidence="2 3">
    <name type="scientific">Pseudomonas quercus</name>
    <dbReference type="NCBI Taxonomy" id="2722792"/>
    <lineage>
        <taxon>Bacteria</taxon>
        <taxon>Pseudomonadati</taxon>
        <taxon>Pseudomonadota</taxon>
        <taxon>Gammaproteobacteria</taxon>
        <taxon>Pseudomonadales</taxon>
        <taxon>Pseudomonadaceae</taxon>
        <taxon>Pseudomonas</taxon>
    </lineage>
</organism>
<sequence length="105" mass="11459">MGKFAGKIKAAQHSKVNEQFTVIARTEALIAGMGVDRALERAASYYQACADAIFIHSKEANGSDVLEFDKRRNRKCSLLVAPTTYFNAPLTSLEEAGVSIYICAK</sequence>
<reference evidence="2 3" key="1">
    <citation type="submission" date="2020-03" db="EMBL/GenBank/DDBJ databases">
        <authorList>
            <person name="Wang L."/>
            <person name="He N."/>
            <person name="Li Y."/>
            <person name="Fang Y."/>
            <person name="Zhang F."/>
        </authorList>
    </citation>
    <scope>NUCLEOTIDE SEQUENCE [LARGE SCALE GENOMIC DNA]</scope>
    <source>
        <strain evidence="3">hsmgli-8</strain>
    </source>
</reference>
<dbReference type="Pfam" id="PF13714">
    <property type="entry name" value="PEP_mutase"/>
    <property type="match status" value="1"/>
</dbReference>
<dbReference type="InterPro" id="IPR040442">
    <property type="entry name" value="Pyrv_kinase-like_dom_sf"/>
</dbReference>
<keyword evidence="1" id="KW-0479">Metal-binding</keyword>
<gene>
    <name evidence="2" type="ORF">HBH25_09335</name>
</gene>
<evidence type="ECO:0000313" key="2">
    <source>
        <dbReference type="EMBL" id="NJP01068.1"/>
    </source>
</evidence>
<dbReference type="Gene3D" id="3.20.20.60">
    <property type="entry name" value="Phosphoenolpyruvate-binding domains"/>
    <property type="match status" value="1"/>
</dbReference>
<keyword evidence="3" id="KW-1185">Reference proteome</keyword>
<dbReference type="Proteomes" id="UP000746535">
    <property type="component" value="Unassembled WGS sequence"/>
</dbReference>
<protein>
    <submittedName>
        <fullName evidence="2">Uncharacterized protein</fullName>
    </submittedName>
</protein>
<dbReference type="EMBL" id="JAAVJI010000004">
    <property type="protein sequence ID" value="NJP01068.1"/>
    <property type="molecule type" value="Genomic_DNA"/>
</dbReference>
<dbReference type="InterPro" id="IPR015813">
    <property type="entry name" value="Pyrv/PenolPyrv_kinase-like_dom"/>
</dbReference>
<dbReference type="SUPFAM" id="SSF51621">
    <property type="entry name" value="Phosphoenolpyruvate/pyruvate domain"/>
    <property type="match status" value="1"/>
</dbReference>
<evidence type="ECO:0000256" key="1">
    <source>
        <dbReference type="ARBA" id="ARBA00022723"/>
    </source>
</evidence>
<proteinExistence type="predicted"/>
<comment type="caution">
    <text evidence="2">The sequence shown here is derived from an EMBL/GenBank/DDBJ whole genome shotgun (WGS) entry which is preliminary data.</text>
</comment>
<accession>A0ABX0YGB7</accession>